<evidence type="ECO:0000313" key="4">
    <source>
        <dbReference type="Proteomes" id="UP000250140"/>
    </source>
</evidence>
<dbReference type="PANTHER" id="PTHR19848">
    <property type="entry name" value="WD40 REPEAT PROTEIN"/>
    <property type="match status" value="1"/>
</dbReference>
<gene>
    <name evidence="3" type="ORF">AOQ84DRAFT_433523</name>
</gene>
<evidence type="ECO:0000313" key="3">
    <source>
        <dbReference type="EMBL" id="OCL04337.1"/>
    </source>
</evidence>
<dbReference type="AlphaFoldDB" id="A0A8E2JP85"/>
<dbReference type="EMBL" id="KV750538">
    <property type="protein sequence ID" value="OCL04337.1"/>
    <property type="molecule type" value="Genomic_DNA"/>
</dbReference>
<evidence type="ECO:0000256" key="1">
    <source>
        <dbReference type="ARBA" id="ARBA00022574"/>
    </source>
</evidence>
<keyword evidence="2" id="KW-0677">Repeat</keyword>
<dbReference type="Proteomes" id="UP000250140">
    <property type="component" value="Unassembled WGS sequence"/>
</dbReference>
<accession>A0A8E2JP85</accession>
<protein>
    <recommendedName>
        <fullName evidence="5">LisH domain-containing protein</fullName>
    </recommendedName>
</protein>
<reference evidence="3 4" key="1">
    <citation type="journal article" date="2016" name="Nat. Commun.">
        <title>Ectomycorrhizal ecology is imprinted in the genome of the dominant symbiotic fungus Cenococcum geophilum.</title>
        <authorList>
            <consortium name="DOE Joint Genome Institute"/>
            <person name="Peter M."/>
            <person name="Kohler A."/>
            <person name="Ohm R.A."/>
            <person name="Kuo A."/>
            <person name="Krutzmann J."/>
            <person name="Morin E."/>
            <person name="Arend M."/>
            <person name="Barry K.W."/>
            <person name="Binder M."/>
            <person name="Choi C."/>
            <person name="Clum A."/>
            <person name="Copeland A."/>
            <person name="Grisel N."/>
            <person name="Haridas S."/>
            <person name="Kipfer T."/>
            <person name="LaButti K."/>
            <person name="Lindquist E."/>
            <person name="Lipzen A."/>
            <person name="Maire R."/>
            <person name="Meier B."/>
            <person name="Mihaltcheva S."/>
            <person name="Molinier V."/>
            <person name="Murat C."/>
            <person name="Poggeler S."/>
            <person name="Quandt C.A."/>
            <person name="Sperisen C."/>
            <person name="Tritt A."/>
            <person name="Tisserant E."/>
            <person name="Crous P.W."/>
            <person name="Henrissat B."/>
            <person name="Nehls U."/>
            <person name="Egli S."/>
            <person name="Spatafora J.W."/>
            <person name="Grigoriev I.V."/>
            <person name="Martin F.M."/>
        </authorList>
    </citation>
    <scope>NUCLEOTIDE SEQUENCE [LARGE SCALE GENOMIC DNA]</scope>
    <source>
        <strain evidence="3 4">CBS 207.34</strain>
    </source>
</reference>
<dbReference type="InterPro" id="IPR001680">
    <property type="entry name" value="WD40_rpt"/>
</dbReference>
<keyword evidence="4" id="KW-1185">Reference proteome</keyword>
<dbReference type="PROSITE" id="PS50896">
    <property type="entry name" value="LISH"/>
    <property type="match status" value="1"/>
</dbReference>
<sequence>MFSSAAIIVARFLRTNGYNETLTIFLKEAGLPQDAGSTSKGDWTIEQILQEKKAFDLSVNFEKLGVDNEDKGWHEPAPTTPVIISSLPSSSNILNATVGQIVLPGQAVAKPCLLASTADRRLSMVVPDPRSFELFRSCPDLQDSPILDTAVIDQKYLIVSSMSGRVKLYDCRSEGLLDERKDHTKYVVKVASWQDSTTAYIATAGWDAKIVLYHLRISEGVNPRFGEPLATMDLPSNPEAILFIEHTGSTRPLLLLTRRDSTYLYYYSLPTLTGGSREFCLLGKQNLAPHSNAWVAFTPAAVAICPTDPSILAVATSAVPYMKLIILRLLVPPHTSSPVAAATGRSGHMAEITPHPVLELRDVSATTQASQARAALLLQDRESAAILVQCSTLSPQTQYSTPALAWRPDGSGVWVNSDDGVIRGIEASTGKLVASLEGHEPGSKIRCLWAGQVRIADGDTQINEEWVVSGGFDQKLIVWRAQ</sequence>
<dbReference type="Gene3D" id="2.130.10.10">
    <property type="entry name" value="YVTN repeat-like/Quinoprotein amine dehydrogenase"/>
    <property type="match status" value="2"/>
</dbReference>
<dbReference type="InterPro" id="IPR015943">
    <property type="entry name" value="WD40/YVTN_repeat-like_dom_sf"/>
</dbReference>
<dbReference type="InterPro" id="IPR011047">
    <property type="entry name" value="Quinoprotein_ADH-like_sf"/>
</dbReference>
<proteinExistence type="predicted"/>
<dbReference type="InterPro" id="IPR006594">
    <property type="entry name" value="LisH"/>
</dbReference>
<evidence type="ECO:0000256" key="2">
    <source>
        <dbReference type="ARBA" id="ARBA00022737"/>
    </source>
</evidence>
<dbReference type="SMART" id="SM00320">
    <property type="entry name" value="WD40"/>
    <property type="match status" value="4"/>
</dbReference>
<organism evidence="3 4">
    <name type="scientific">Glonium stellatum</name>
    <dbReference type="NCBI Taxonomy" id="574774"/>
    <lineage>
        <taxon>Eukaryota</taxon>
        <taxon>Fungi</taxon>
        <taxon>Dikarya</taxon>
        <taxon>Ascomycota</taxon>
        <taxon>Pezizomycotina</taxon>
        <taxon>Dothideomycetes</taxon>
        <taxon>Pleosporomycetidae</taxon>
        <taxon>Gloniales</taxon>
        <taxon>Gloniaceae</taxon>
        <taxon>Glonium</taxon>
    </lineage>
</organism>
<evidence type="ECO:0008006" key="5">
    <source>
        <dbReference type="Google" id="ProtNLM"/>
    </source>
</evidence>
<dbReference type="PANTHER" id="PTHR19848:SF8">
    <property type="entry name" value="F-BOX AND WD REPEAT DOMAIN CONTAINING 7"/>
    <property type="match status" value="1"/>
</dbReference>
<dbReference type="OrthoDB" id="1932312at2759"/>
<name>A0A8E2JP85_9PEZI</name>
<keyword evidence="1" id="KW-0853">WD repeat</keyword>
<dbReference type="SUPFAM" id="SSF50998">
    <property type="entry name" value="Quinoprotein alcohol dehydrogenase-like"/>
    <property type="match status" value="1"/>
</dbReference>
<dbReference type="Pfam" id="PF00400">
    <property type="entry name" value="WD40"/>
    <property type="match status" value="1"/>
</dbReference>